<gene>
    <name evidence="10" type="primary">ispE</name>
    <name evidence="13" type="ORF">D5039_01265</name>
</gene>
<dbReference type="InterPro" id="IPR013750">
    <property type="entry name" value="GHMP_kinase_C_dom"/>
</dbReference>
<evidence type="ECO:0000259" key="12">
    <source>
        <dbReference type="Pfam" id="PF08544"/>
    </source>
</evidence>
<evidence type="ECO:0000256" key="7">
    <source>
        <dbReference type="ARBA" id="ARBA00022840"/>
    </source>
</evidence>
<dbReference type="InterPro" id="IPR006204">
    <property type="entry name" value="GHMP_kinase_N_dom"/>
</dbReference>
<evidence type="ECO:0000259" key="11">
    <source>
        <dbReference type="Pfam" id="PF00288"/>
    </source>
</evidence>
<dbReference type="GO" id="GO:0050515">
    <property type="term" value="F:4-(cytidine 5'-diphospho)-2-C-methyl-D-erythritol kinase activity"/>
    <property type="evidence" value="ECO:0007669"/>
    <property type="project" value="UniProtKB-EC"/>
</dbReference>
<evidence type="ECO:0000256" key="3">
    <source>
        <dbReference type="ARBA" id="ARBA00017473"/>
    </source>
</evidence>
<evidence type="ECO:0000256" key="4">
    <source>
        <dbReference type="ARBA" id="ARBA00022679"/>
    </source>
</evidence>
<accession>A0ABT3KNG7</accession>
<comment type="similarity">
    <text evidence="1 10">Belongs to the GHMP kinase family. IspE subfamily.</text>
</comment>
<evidence type="ECO:0000256" key="6">
    <source>
        <dbReference type="ARBA" id="ARBA00022777"/>
    </source>
</evidence>
<keyword evidence="8 10" id="KW-0414">Isoprene biosynthesis</keyword>
<evidence type="ECO:0000256" key="5">
    <source>
        <dbReference type="ARBA" id="ARBA00022741"/>
    </source>
</evidence>
<evidence type="ECO:0000256" key="2">
    <source>
        <dbReference type="ARBA" id="ARBA00012052"/>
    </source>
</evidence>
<dbReference type="Gene3D" id="3.30.70.890">
    <property type="entry name" value="GHMP kinase, C-terminal domain"/>
    <property type="match status" value="1"/>
</dbReference>
<comment type="catalytic activity">
    <reaction evidence="10">
        <text>4-CDP-2-C-methyl-D-erythritol + ATP = 4-CDP-2-C-methyl-D-erythritol 2-phosphate + ADP + H(+)</text>
        <dbReference type="Rhea" id="RHEA:18437"/>
        <dbReference type="ChEBI" id="CHEBI:15378"/>
        <dbReference type="ChEBI" id="CHEBI:30616"/>
        <dbReference type="ChEBI" id="CHEBI:57823"/>
        <dbReference type="ChEBI" id="CHEBI:57919"/>
        <dbReference type="ChEBI" id="CHEBI:456216"/>
        <dbReference type="EC" id="2.7.1.148"/>
    </reaction>
</comment>
<dbReference type="NCBIfam" id="TIGR00154">
    <property type="entry name" value="ispE"/>
    <property type="match status" value="1"/>
</dbReference>
<comment type="caution">
    <text evidence="13">The sequence shown here is derived from an EMBL/GenBank/DDBJ whole genome shotgun (WGS) entry which is preliminary data.</text>
</comment>
<evidence type="ECO:0000313" key="14">
    <source>
        <dbReference type="Proteomes" id="UP001208935"/>
    </source>
</evidence>
<keyword evidence="5 10" id="KW-0547">Nucleotide-binding</keyword>
<keyword evidence="14" id="KW-1185">Reference proteome</keyword>
<dbReference type="Proteomes" id="UP001208935">
    <property type="component" value="Unassembled WGS sequence"/>
</dbReference>
<dbReference type="PIRSF" id="PIRSF010376">
    <property type="entry name" value="IspE"/>
    <property type="match status" value="1"/>
</dbReference>
<evidence type="ECO:0000313" key="13">
    <source>
        <dbReference type="EMBL" id="MCW5319847.1"/>
    </source>
</evidence>
<dbReference type="Gene3D" id="3.30.230.10">
    <property type="match status" value="1"/>
</dbReference>
<dbReference type="PANTHER" id="PTHR43527">
    <property type="entry name" value="4-DIPHOSPHOCYTIDYL-2-C-METHYL-D-ERYTHRITOL KINASE, CHLOROPLASTIC"/>
    <property type="match status" value="1"/>
</dbReference>
<protein>
    <recommendedName>
        <fullName evidence="3 10">4-diphosphocytidyl-2-C-methyl-D-erythritol kinase</fullName>
        <shortName evidence="10">CMK</shortName>
        <ecNumber evidence="2 10">2.7.1.148</ecNumber>
    </recommendedName>
    <alternativeName>
        <fullName evidence="9 10">4-(cytidine-5'-diphospho)-2-C-methyl-D-erythritol kinase</fullName>
    </alternativeName>
</protein>
<feature type="domain" description="GHMP kinase C-terminal" evidence="12">
    <location>
        <begin position="210"/>
        <end position="251"/>
    </location>
</feature>
<dbReference type="InterPro" id="IPR036554">
    <property type="entry name" value="GHMP_kinase_C_sf"/>
</dbReference>
<dbReference type="InterPro" id="IPR014721">
    <property type="entry name" value="Ribsml_uS5_D2-typ_fold_subgr"/>
</dbReference>
<comment type="pathway">
    <text evidence="10">Isoprenoid biosynthesis; isopentenyl diphosphate biosynthesis via DXP pathway; isopentenyl diphosphate from 1-deoxy-D-xylulose 5-phosphate: step 3/6.</text>
</comment>
<sequence length="287" mass="29982">MQALYDLPAPAKLNLFLHVTGRRADGHHLLQSVFMLLDWCDTLHFERRADGAISREDLGAPLPDVDLTLRAARALQAATGCGQGAHIGVLKSVPAQAGLGGGSSDAATALLALNRLWGLGLSRAALEEIGLTLGADVPFFLRGHNAWVEGVGETLTPQQLPPACFAVVKPAAGLETGAVFSSLGWSPDCGSATIAGFAAEHFDFGRHFGSCRNDLQPVAQALCPEVSAAIEWLGTHGLQGRMTGSGSAVFAQMPHAFDLGTAPPGWQVRACGNLMHHPLAGWASDEG</sequence>
<dbReference type="InterPro" id="IPR020568">
    <property type="entry name" value="Ribosomal_Su5_D2-typ_SF"/>
</dbReference>
<evidence type="ECO:0000256" key="8">
    <source>
        <dbReference type="ARBA" id="ARBA00023229"/>
    </source>
</evidence>
<dbReference type="EMBL" id="QZCW01000001">
    <property type="protein sequence ID" value="MCW5319847.1"/>
    <property type="molecule type" value="Genomic_DNA"/>
</dbReference>
<dbReference type="SUPFAM" id="SSF54211">
    <property type="entry name" value="Ribosomal protein S5 domain 2-like"/>
    <property type="match status" value="1"/>
</dbReference>
<organism evidence="13 14">
    <name type="scientific">Verminephrobacter aporrectodeae subsp. tuberculatae</name>
    <dbReference type="NCBI Taxonomy" id="1110392"/>
    <lineage>
        <taxon>Bacteria</taxon>
        <taxon>Pseudomonadati</taxon>
        <taxon>Pseudomonadota</taxon>
        <taxon>Betaproteobacteria</taxon>
        <taxon>Burkholderiales</taxon>
        <taxon>Comamonadaceae</taxon>
        <taxon>Verminephrobacter</taxon>
    </lineage>
</organism>
<dbReference type="InterPro" id="IPR004424">
    <property type="entry name" value="IspE"/>
</dbReference>
<feature type="active site" evidence="10">
    <location>
        <position position="136"/>
    </location>
</feature>
<dbReference type="Pfam" id="PF08544">
    <property type="entry name" value="GHMP_kinases_C"/>
    <property type="match status" value="1"/>
</dbReference>
<proteinExistence type="inferred from homology"/>
<dbReference type="Pfam" id="PF00288">
    <property type="entry name" value="GHMP_kinases_N"/>
    <property type="match status" value="1"/>
</dbReference>
<feature type="domain" description="GHMP kinase N-terminal" evidence="11">
    <location>
        <begin position="67"/>
        <end position="143"/>
    </location>
</feature>
<dbReference type="RefSeq" id="WP_265280787.1">
    <property type="nucleotide sequence ID" value="NZ_QZCW01000001.1"/>
</dbReference>
<dbReference type="SUPFAM" id="SSF55060">
    <property type="entry name" value="GHMP Kinase, C-terminal domain"/>
    <property type="match status" value="1"/>
</dbReference>
<keyword evidence="7 10" id="KW-0067">ATP-binding</keyword>
<comment type="function">
    <text evidence="10">Catalyzes the phosphorylation of the position 2 hydroxy group of 4-diphosphocytidyl-2C-methyl-D-erythritol.</text>
</comment>
<evidence type="ECO:0000256" key="1">
    <source>
        <dbReference type="ARBA" id="ARBA00009684"/>
    </source>
</evidence>
<feature type="active site" evidence="10">
    <location>
        <position position="12"/>
    </location>
</feature>
<dbReference type="PANTHER" id="PTHR43527:SF2">
    <property type="entry name" value="4-DIPHOSPHOCYTIDYL-2-C-METHYL-D-ERYTHRITOL KINASE, CHLOROPLASTIC"/>
    <property type="match status" value="1"/>
</dbReference>
<evidence type="ECO:0000256" key="10">
    <source>
        <dbReference type="HAMAP-Rule" id="MF_00061"/>
    </source>
</evidence>
<name>A0ABT3KNG7_9BURK</name>
<reference evidence="14" key="1">
    <citation type="submission" date="2023-07" db="EMBL/GenBank/DDBJ databases">
        <title>Verminephrobacter genomes.</title>
        <authorList>
            <person name="Lund M.B."/>
        </authorList>
    </citation>
    <scope>NUCLEOTIDE SEQUENCE [LARGE SCALE GENOMIC DNA]</scope>
    <source>
        <strain evidence="14">AtM5-05</strain>
    </source>
</reference>
<keyword evidence="6 10" id="KW-0418">Kinase</keyword>
<keyword evidence="4 10" id="KW-0808">Transferase</keyword>
<dbReference type="HAMAP" id="MF_00061">
    <property type="entry name" value="IspE"/>
    <property type="match status" value="1"/>
</dbReference>
<evidence type="ECO:0000256" key="9">
    <source>
        <dbReference type="ARBA" id="ARBA00032554"/>
    </source>
</evidence>
<dbReference type="EC" id="2.7.1.148" evidence="2 10"/>
<feature type="binding site" evidence="10">
    <location>
        <begin position="94"/>
        <end position="104"/>
    </location>
    <ligand>
        <name>ATP</name>
        <dbReference type="ChEBI" id="CHEBI:30616"/>
    </ligand>
</feature>